<keyword evidence="13" id="KW-1185">Reference proteome</keyword>
<evidence type="ECO:0000313" key="13">
    <source>
        <dbReference type="Proteomes" id="UP000676246"/>
    </source>
</evidence>
<dbReference type="GO" id="GO:0005829">
    <property type="term" value="C:cytosol"/>
    <property type="evidence" value="ECO:0007669"/>
    <property type="project" value="UniProtKB-ARBA"/>
</dbReference>
<keyword evidence="4 9" id="KW-0378">Hydrolase</keyword>
<accession>A0A941BL50</accession>
<dbReference type="Pfam" id="PF01432">
    <property type="entry name" value="Peptidase_M3"/>
    <property type="match status" value="1"/>
</dbReference>
<evidence type="ECO:0000313" key="12">
    <source>
        <dbReference type="EMBL" id="MBQ0930829.1"/>
    </source>
</evidence>
<comment type="cofactor">
    <cofactor evidence="9">
        <name>Zn(2+)</name>
        <dbReference type="ChEBI" id="CHEBI:29105"/>
    </cofactor>
    <text evidence="9">Binds 1 zinc ion.</text>
</comment>
<dbReference type="GO" id="GO:0006508">
    <property type="term" value="P:proteolysis"/>
    <property type="evidence" value="ECO:0007669"/>
    <property type="project" value="UniProtKB-KW"/>
</dbReference>
<evidence type="ECO:0000256" key="9">
    <source>
        <dbReference type="RuleBase" id="RU003435"/>
    </source>
</evidence>
<comment type="caution">
    <text evidence="12">The sequence shown here is derived from an EMBL/GenBank/DDBJ whole genome shotgun (WGS) entry which is preliminary data.</text>
</comment>
<dbReference type="InterPro" id="IPR034005">
    <property type="entry name" value="M3A_DCP"/>
</dbReference>
<protein>
    <recommendedName>
        <fullName evidence="8">oligopeptidase A</fullName>
        <ecNumber evidence="8">3.4.24.70</ecNumber>
    </recommendedName>
</protein>
<dbReference type="EMBL" id="JAGQDD010000005">
    <property type="protein sequence ID" value="MBQ0930829.1"/>
    <property type="molecule type" value="Genomic_DNA"/>
</dbReference>
<keyword evidence="5 9" id="KW-0862">Zinc</keyword>
<evidence type="ECO:0000256" key="3">
    <source>
        <dbReference type="ARBA" id="ARBA00022723"/>
    </source>
</evidence>
<organism evidence="12 13">
    <name type="scientific">Ideonella alba</name>
    <dbReference type="NCBI Taxonomy" id="2824118"/>
    <lineage>
        <taxon>Bacteria</taxon>
        <taxon>Pseudomonadati</taxon>
        <taxon>Pseudomonadota</taxon>
        <taxon>Betaproteobacteria</taxon>
        <taxon>Burkholderiales</taxon>
        <taxon>Sphaerotilaceae</taxon>
        <taxon>Ideonella</taxon>
    </lineage>
</organism>
<dbReference type="Gene3D" id="1.10.1370.10">
    <property type="entry name" value="Neurolysin, domain 3"/>
    <property type="match status" value="1"/>
</dbReference>
<dbReference type="Gene3D" id="3.40.390.10">
    <property type="entry name" value="Collagenase (Catalytic Domain)"/>
    <property type="match status" value="1"/>
</dbReference>
<evidence type="ECO:0000256" key="4">
    <source>
        <dbReference type="ARBA" id="ARBA00022801"/>
    </source>
</evidence>
<dbReference type="EC" id="3.4.24.70" evidence="8"/>
<evidence type="ECO:0000256" key="1">
    <source>
        <dbReference type="ARBA" id="ARBA00006040"/>
    </source>
</evidence>
<feature type="domain" description="Peptidase M3A/M3B catalytic" evidence="10">
    <location>
        <begin position="223"/>
        <end position="673"/>
    </location>
</feature>
<evidence type="ECO:0000256" key="5">
    <source>
        <dbReference type="ARBA" id="ARBA00022833"/>
    </source>
</evidence>
<dbReference type="GO" id="GO:0004222">
    <property type="term" value="F:metalloendopeptidase activity"/>
    <property type="evidence" value="ECO:0007669"/>
    <property type="project" value="UniProtKB-EC"/>
</dbReference>
<dbReference type="GO" id="GO:0046872">
    <property type="term" value="F:metal ion binding"/>
    <property type="evidence" value="ECO:0007669"/>
    <property type="project" value="UniProtKB-UniRule"/>
</dbReference>
<feature type="domain" description="Oligopeptidase A N-terminal" evidence="11">
    <location>
        <begin position="28"/>
        <end position="151"/>
    </location>
</feature>
<dbReference type="CDD" id="cd06456">
    <property type="entry name" value="M3A_DCP"/>
    <property type="match status" value="1"/>
</dbReference>
<proteinExistence type="inferred from homology"/>
<dbReference type="FunFam" id="3.40.390.10:FF:000009">
    <property type="entry name" value="Oligopeptidase A"/>
    <property type="match status" value="1"/>
</dbReference>
<evidence type="ECO:0000256" key="2">
    <source>
        <dbReference type="ARBA" id="ARBA00022670"/>
    </source>
</evidence>
<dbReference type="InterPro" id="IPR024079">
    <property type="entry name" value="MetalloPept_cat_dom_sf"/>
</dbReference>
<dbReference type="InterPro" id="IPR045666">
    <property type="entry name" value="OpdA_N"/>
</dbReference>
<keyword evidence="2 9" id="KW-0645">Protease</keyword>
<dbReference type="AlphaFoldDB" id="A0A941BL50"/>
<comment type="catalytic activity">
    <reaction evidence="7">
        <text>Hydrolysis of oligopeptides, with broad specificity. Gly or Ala commonly occur as P1 or P1' residues, but more distant residues are also important, as is shown by the fact that Z-Gly-Pro-Gly-|-Gly-Pro-Ala is cleaved, but not Z-(Gly)(5).</text>
        <dbReference type="EC" id="3.4.24.70"/>
    </reaction>
</comment>
<gene>
    <name evidence="12" type="ORF">KAK03_10045</name>
</gene>
<dbReference type="SUPFAM" id="SSF55486">
    <property type="entry name" value="Metalloproteases ('zincins'), catalytic domain"/>
    <property type="match status" value="1"/>
</dbReference>
<dbReference type="Proteomes" id="UP000676246">
    <property type="component" value="Unassembled WGS sequence"/>
</dbReference>
<dbReference type="RefSeq" id="WP_210853819.1">
    <property type="nucleotide sequence ID" value="NZ_JAGQDD010000005.1"/>
</dbReference>
<dbReference type="PANTHER" id="PTHR11804:SF84">
    <property type="entry name" value="SACCHAROLYSIN"/>
    <property type="match status" value="1"/>
</dbReference>
<reference evidence="12 13" key="1">
    <citation type="submission" date="2021-04" db="EMBL/GenBank/DDBJ databases">
        <title>The genome sequence of Ideonella sp. 3Y2.</title>
        <authorList>
            <person name="Liu Y."/>
        </authorList>
    </citation>
    <scope>NUCLEOTIDE SEQUENCE [LARGE SCALE GENOMIC DNA]</scope>
    <source>
        <strain evidence="12 13">3Y2</strain>
    </source>
</reference>
<dbReference type="GO" id="GO:0006518">
    <property type="term" value="P:peptide metabolic process"/>
    <property type="evidence" value="ECO:0007669"/>
    <property type="project" value="TreeGrafter"/>
</dbReference>
<sequence length="679" mass="74912">MNTDNPLLQLDGLVAYDLIRPEQVAPAMTQLLADAETALDRCVGPDVAIDYDALSLSLGVATERLSRAWGAVGHLCHVADTAELRAARAALLPRVTEFYTRLGSDERLYAKYKALAASPQAATLSAPRQSALAHWLRDFRLGGADLQGAARTRYAEIQERSAALSQAFSNHVLDATDAFALYLEPAQLDGVPADAVQAARAAAEAEGRAGCKITLHAPSYLPVMQYAHDRALREQLYRAYVTRASEFGPPERDNAPVMAELLQLRAEEAALLGFANFGELSLAAKMARSPDEVMAFLRDLARRARGPAERDMAELRAFATAQLGLNELHSWDIAYVSEKLKEARYAFSDQEVKAYFPLPKVLDGLFSIISSLFDVTITPAEARTWHPSVRFYRLERAGALVGEFYLDPYARPGKRPGAWMDDARERWLRPDGRGLQTPVAHLVCNFAAPVGDKPALLTHDDVTTLFHEFGHGLHHLLTRIEDMGVSGIAGVEWDAVELPSQFMENFCWEWDVLQRLTAHVDTGEPLPRALYDKMNAAKNFQSGMQTLRQVEFGLFDMRIHTEADAPGRVQAIAESVRDEVAVVQPPAFNRMPNTFSHLFAGGYGAGYYSYKWAEVLSADAWSAFEEAGVLDAATGERFRREVLEVGGSRPALESFQAFRGREPRIDALLRHQGMAGLPA</sequence>
<comment type="similarity">
    <text evidence="1 9">Belongs to the peptidase M3 family.</text>
</comment>
<evidence type="ECO:0000256" key="8">
    <source>
        <dbReference type="ARBA" id="ARBA00026100"/>
    </source>
</evidence>
<keyword evidence="6 9" id="KW-0482">Metalloprotease</keyword>
<evidence type="ECO:0000259" key="10">
    <source>
        <dbReference type="Pfam" id="PF01432"/>
    </source>
</evidence>
<keyword evidence="3 9" id="KW-0479">Metal-binding</keyword>
<dbReference type="PANTHER" id="PTHR11804">
    <property type="entry name" value="PROTEASE M3 THIMET OLIGOPEPTIDASE-RELATED"/>
    <property type="match status" value="1"/>
</dbReference>
<dbReference type="InterPro" id="IPR024077">
    <property type="entry name" value="Neurolysin/TOP_dom2"/>
</dbReference>
<evidence type="ECO:0000256" key="7">
    <source>
        <dbReference type="ARBA" id="ARBA00024603"/>
    </source>
</evidence>
<name>A0A941BL50_9BURK</name>
<dbReference type="InterPro" id="IPR001567">
    <property type="entry name" value="Pept_M3A_M3B_dom"/>
</dbReference>
<dbReference type="Pfam" id="PF19310">
    <property type="entry name" value="TOP_N"/>
    <property type="match status" value="1"/>
</dbReference>
<evidence type="ECO:0000259" key="11">
    <source>
        <dbReference type="Pfam" id="PF19310"/>
    </source>
</evidence>
<evidence type="ECO:0000256" key="6">
    <source>
        <dbReference type="ARBA" id="ARBA00023049"/>
    </source>
</evidence>
<dbReference type="InterPro" id="IPR045090">
    <property type="entry name" value="Pept_M3A_M3B"/>
</dbReference>